<comment type="caution">
    <text evidence="2">The sequence shown here is derived from an EMBL/GenBank/DDBJ whole genome shotgun (WGS) entry which is preliminary data.</text>
</comment>
<dbReference type="Proteomes" id="UP001176521">
    <property type="component" value="Unassembled WGS sequence"/>
</dbReference>
<dbReference type="SUPFAM" id="SSF52799">
    <property type="entry name" value="(Phosphotyrosine protein) phosphatases II"/>
    <property type="match status" value="1"/>
</dbReference>
<dbReference type="AlphaFoldDB" id="A0AAN6GLE5"/>
<gene>
    <name evidence="2" type="ORF">OC842_000652</name>
</gene>
<feature type="compositionally biased region" description="Low complexity" evidence="1">
    <location>
        <begin position="238"/>
        <end position="259"/>
    </location>
</feature>
<dbReference type="Pfam" id="PF03162">
    <property type="entry name" value="Y_phosphatase2"/>
    <property type="match status" value="1"/>
</dbReference>
<evidence type="ECO:0000256" key="1">
    <source>
        <dbReference type="SAM" id="MobiDB-lite"/>
    </source>
</evidence>
<reference evidence="2" key="1">
    <citation type="journal article" date="2023" name="PhytoFront">
        <title>Draft Genome Resources of Seven Strains of Tilletia horrida, Causal Agent of Kernel Smut of Rice.</title>
        <authorList>
            <person name="Khanal S."/>
            <person name="Antony Babu S."/>
            <person name="Zhou X.G."/>
        </authorList>
    </citation>
    <scope>NUCLEOTIDE SEQUENCE</scope>
    <source>
        <strain evidence="2">TX3</strain>
    </source>
</reference>
<evidence type="ECO:0008006" key="4">
    <source>
        <dbReference type="Google" id="ProtNLM"/>
    </source>
</evidence>
<feature type="region of interest" description="Disordered" evidence="1">
    <location>
        <begin position="99"/>
        <end position="259"/>
    </location>
</feature>
<feature type="region of interest" description="Disordered" evidence="1">
    <location>
        <begin position="1"/>
        <end position="77"/>
    </location>
</feature>
<dbReference type="InterPro" id="IPR004861">
    <property type="entry name" value="Siw14-like"/>
</dbReference>
<feature type="compositionally biased region" description="Low complexity" evidence="1">
    <location>
        <begin position="155"/>
        <end position="212"/>
    </location>
</feature>
<keyword evidence="3" id="KW-1185">Reference proteome</keyword>
<dbReference type="EMBL" id="JAPDMQ010000019">
    <property type="protein sequence ID" value="KAK0540078.1"/>
    <property type="molecule type" value="Genomic_DNA"/>
</dbReference>
<feature type="compositionally biased region" description="Low complexity" evidence="1">
    <location>
        <begin position="1"/>
        <end position="39"/>
    </location>
</feature>
<feature type="compositionally biased region" description="Gly residues" evidence="1">
    <location>
        <begin position="226"/>
        <end position="237"/>
    </location>
</feature>
<feature type="region of interest" description="Disordered" evidence="1">
    <location>
        <begin position="359"/>
        <end position="448"/>
    </location>
</feature>
<organism evidence="2 3">
    <name type="scientific">Tilletia horrida</name>
    <dbReference type="NCBI Taxonomy" id="155126"/>
    <lineage>
        <taxon>Eukaryota</taxon>
        <taxon>Fungi</taxon>
        <taxon>Dikarya</taxon>
        <taxon>Basidiomycota</taxon>
        <taxon>Ustilaginomycotina</taxon>
        <taxon>Exobasidiomycetes</taxon>
        <taxon>Tilletiales</taxon>
        <taxon>Tilletiaceae</taxon>
        <taxon>Tilletia</taxon>
    </lineage>
</organism>
<dbReference type="GO" id="GO:0016791">
    <property type="term" value="F:phosphatase activity"/>
    <property type="evidence" value="ECO:0007669"/>
    <property type="project" value="TreeGrafter"/>
</dbReference>
<dbReference type="Gene3D" id="3.90.190.10">
    <property type="entry name" value="Protein tyrosine phosphatase superfamily"/>
    <property type="match status" value="1"/>
</dbReference>
<evidence type="ECO:0000313" key="2">
    <source>
        <dbReference type="EMBL" id="KAK0540078.1"/>
    </source>
</evidence>
<name>A0AAN6GLE5_9BASI</name>
<protein>
    <recommendedName>
        <fullName evidence="4">Protein-tyrosine-phosphatase</fullName>
    </recommendedName>
</protein>
<feature type="compositionally biased region" description="Polar residues" evidence="1">
    <location>
        <begin position="99"/>
        <end position="142"/>
    </location>
</feature>
<dbReference type="PANTHER" id="PTHR31126">
    <property type="entry name" value="TYROSINE-PROTEIN PHOSPHATASE"/>
    <property type="match status" value="1"/>
</dbReference>
<feature type="region of interest" description="Disordered" evidence="1">
    <location>
        <begin position="474"/>
        <end position="496"/>
    </location>
</feature>
<evidence type="ECO:0000313" key="3">
    <source>
        <dbReference type="Proteomes" id="UP001176521"/>
    </source>
</evidence>
<proteinExistence type="predicted"/>
<dbReference type="PANTHER" id="PTHR31126:SF18">
    <property type="entry name" value="PROTEIN-TYROSINE-PHOSPHATASE"/>
    <property type="match status" value="1"/>
</dbReference>
<feature type="compositionally biased region" description="Basic and acidic residues" evidence="1">
    <location>
        <begin position="58"/>
        <end position="67"/>
    </location>
</feature>
<accession>A0AAN6GLE5</accession>
<feature type="compositionally biased region" description="Low complexity" evidence="1">
    <location>
        <begin position="474"/>
        <end position="494"/>
    </location>
</feature>
<sequence>MPASAAATTAGPSARGSPHYAGGARSAAAGPGASSHAPYHASTLVHPDRMSSSGTLYHHHDDTESGTHHASSSLAGPPLLLPPPAFATVAPDIYRCSSSFPTPQDITSVSSASVRETRSQSQGPQQQHLNVVGQTASSASSVNEKDVSSAAAMKTDTSTRASSSSTSLSSQSQNLPAPSPLQSPSLHAHTGSSSTAASSPAVTSTCAASSTTLQTGHPPSSSASVSGGGGGGVGGAGASNPTTTRPRSRVNSNSSTTRHTSALSAAAALYTPFLDSLVLRTVLVLGWERPSKTLVRYCRERGVRVVHLGLDGSRIGPPRAAGTPGAGSGTQHALARGRAGLAPSDCAFADAVVGGIKGGREQMGRPPPQHEVYGIDSAGPSASRGGRVSPSSAASSAGASMSLSRTESYRSAAPLSSSALPYDPGSSGMTIPAPRGGGSGLPTMNAGPSNYAHLSPHLSPALGASSSAAAFGPVPGSANSSMPGSNSSSLGSSSIHPHQLRAVPPEVAGTVRQSDELGSASASAAYLGSAASNGVTASLFSASASQAGFISERMVKDGLEIILDKKNHPVMIMDTSGIQETGVLVGCLRRMQRWDFASILVEYRSFAGTRSRTVNERFIEMFDTDLTNLPPQEDLPPFFSEHLLQDEEELDALYGF</sequence>
<dbReference type="InterPro" id="IPR029021">
    <property type="entry name" value="Prot-tyrosine_phosphatase-like"/>
</dbReference>
<feature type="compositionally biased region" description="Low complexity" evidence="1">
    <location>
        <begin position="377"/>
        <end position="421"/>
    </location>
</feature>